<dbReference type="GO" id="GO:0003678">
    <property type="term" value="F:DNA helicase activity"/>
    <property type="evidence" value="ECO:0007669"/>
    <property type="project" value="InterPro"/>
</dbReference>
<dbReference type="InterPro" id="IPR006554">
    <property type="entry name" value="Helicase-like_DEXD_c2"/>
</dbReference>
<protein>
    <recommendedName>
        <fullName evidence="9">DNA 5'-3' helicase</fullName>
        <ecNumber evidence="9">5.6.2.3</ecNumber>
    </recommendedName>
</protein>
<evidence type="ECO:0000256" key="5">
    <source>
        <dbReference type="ARBA" id="ARBA00022801"/>
    </source>
</evidence>
<feature type="domain" description="Helicase ATP-binding" evidence="11">
    <location>
        <begin position="7"/>
        <end position="297"/>
    </location>
</feature>
<dbReference type="Pfam" id="PF06777">
    <property type="entry name" value="HBB"/>
    <property type="match status" value="1"/>
</dbReference>
<keyword evidence="7" id="KW-0238">DNA-binding</keyword>
<dbReference type="Gramene" id="Vigun09g120801.1.v1.2">
    <property type="protein sequence ID" value="Vigun09g120801.1.v1.2"/>
    <property type="gene ID" value="Vigun09g120801.v1.2"/>
</dbReference>
<evidence type="ECO:0000256" key="1">
    <source>
        <dbReference type="ARBA" id="ARBA00001966"/>
    </source>
</evidence>
<dbReference type="InterPro" id="IPR014013">
    <property type="entry name" value="Helic_SF1/SF2_ATP-bd_DinG/Rad3"/>
</dbReference>
<organism evidence="12 13">
    <name type="scientific">Vigna unguiculata</name>
    <name type="common">Cowpea</name>
    <dbReference type="NCBI Taxonomy" id="3917"/>
    <lineage>
        <taxon>Eukaryota</taxon>
        <taxon>Viridiplantae</taxon>
        <taxon>Streptophyta</taxon>
        <taxon>Embryophyta</taxon>
        <taxon>Tracheophyta</taxon>
        <taxon>Spermatophyta</taxon>
        <taxon>Magnoliopsida</taxon>
        <taxon>eudicotyledons</taxon>
        <taxon>Gunneridae</taxon>
        <taxon>Pentapetalae</taxon>
        <taxon>rosids</taxon>
        <taxon>fabids</taxon>
        <taxon>Fabales</taxon>
        <taxon>Fabaceae</taxon>
        <taxon>Papilionoideae</taxon>
        <taxon>50 kb inversion clade</taxon>
        <taxon>NPAAA clade</taxon>
        <taxon>indigoferoid/millettioid clade</taxon>
        <taxon>Phaseoleae</taxon>
        <taxon>Vigna</taxon>
    </lineage>
</organism>
<keyword evidence="2" id="KW-0408">Iron</keyword>
<evidence type="ECO:0000256" key="10">
    <source>
        <dbReference type="ARBA" id="ARBA00048954"/>
    </source>
</evidence>
<dbReference type="Gene3D" id="3.40.50.300">
    <property type="entry name" value="P-loop containing nucleotide triphosphate hydrolases"/>
    <property type="match status" value="1"/>
</dbReference>
<dbReference type="OrthoDB" id="272481at2759"/>
<dbReference type="GO" id="GO:0006289">
    <property type="term" value="P:nucleotide-excision repair"/>
    <property type="evidence" value="ECO:0007669"/>
    <property type="project" value="InterPro"/>
</dbReference>
<evidence type="ECO:0000256" key="4">
    <source>
        <dbReference type="ARBA" id="ARBA00022763"/>
    </source>
</evidence>
<dbReference type="InterPro" id="IPR010643">
    <property type="entry name" value="HBB"/>
</dbReference>
<comment type="catalytic activity">
    <reaction evidence="10">
        <text>ATP + H2O = ADP + phosphate + H(+)</text>
        <dbReference type="Rhea" id="RHEA:13065"/>
        <dbReference type="ChEBI" id="CHEBI:15377"/>
        <dbReference type="ChEBI" id="CHEBI:15378"/>
        <dbReference type="ChEBI" id="CHEBI:30616"/>
        <dbReference type="ChEBI" id="CHEBI:43474"/>
        <dbReference type="ChEBI" id="CHEBI:456216"/>
        <dbReference type="EC" id="5.6.2.3"/>
    </reaction>
</comment>
<dbReference type="InterPro" id="IPR027417">
    <property type="entry name" value="P-loop_NTPase"/>
</dbReference>
<keyword evidence="2" id="KW-0411">Iron-sulfur</keyword>
<dbReference type="GO" id="GO:0045951">
    <property type="term" value="P:positive regulation of mitotic recombination"/>
    <property type="evidence" value="ECO:0007669"/>
    <property type="project" value="TreeGrafter"/>
</dbReference>
<gene>
    <name evidence="12" type="ORF">DEO72_LG11g2198</name>
</gene>
<evidence type="ECO:0000313" key="12">
    <source>
        <dbReference type="EMBL" id="QCE15189.1"/>
    </source>
</evidence>
<keyword evidence="5" id="KW-0378">Hydrolase</keyword>
<dbReference type="PANTHER" id="PTHR11472">
    <property type="entry name" value="DNA REPAIR DEAD HELICASE RAD3/XP-D SUBFAMILY MEMBER"/>
    <property type="match status" value="1"/>
</dbReference>
<dbReference type="Proteomes" id="UP000501690">
    <property type="component" value="Linkage Group LG11"/>
</dbReference>
<evidence type="ECO:0000256" key="2">
    <source>
        <dbReference type="ARBA" id="ARBA00022485"/>
    </source>
</evidence>
<dbReference type="Pfam" id="PF06733">
    <property type="entry name" value="DEAD_2"/>
    <property type="match status" value="1"/>
</dbReference>
<dbReference type="GO" id="GO:0005524">
    <property type="term" value="F:ATP binding"/>
    <property type="evidence" value="ECO:0007669"/>
    <property type="project" value="UniProtKB-KW"/>
</dbReference>
<keyword evidence="3" id="KW-0547">Nucleotide-binding</keyword>
<dbReference type="PROSITE" id="PS51193">
    <property type="entry name" value="HELICASE_ATP_BIND_2"/>
    <property type="match status" value="1"/>
</dbReference>
<keyword evidence="4" id="KW-0227">DNA damage</keyword>
<accession>A0A4D6NRT0</accession>
<dbReference type="EC" id="5.6.2.3" evidence="9"/>
<name>A0A4D6NRT0_VIGUN</name>
<evidence type="ECO:0000256" key="6">
    <source>
        <dbReference type="ARBA" id="ARBA00022840"/>
    </source>
</evidence>
<dbReference type="PANTHER" id="PTHR11472:SF1">
    <property type="entry name" value="GENERAL TRANSCRIPTION AND DNA REPAIR FACTOR IIH HELICASE SUBUNIT XPD"/>
    <property type="match status" value="1"/>
</dbReference>
<dbReference type="InterPro" id="IPR045028">
    <property type="entry name" value="DinG/Rad3-like"/>
</dbReference>
<dbReference type="PRINTS" id="PR00852">
    <property type="entry name" value="XRODRMPGMNTD"/>
</dbReference>
<evidence type="ECO:0000313" key="13">
    <source>
        <dbReference type="Proteomes" id="UP000501690"/>
    </source>
</evidence>
<dbReference type="AlphaFoldDB" id="A0A4D6NRT0"/>
<keyword evidence="8" id="KW-0234">DNA repair</keyword>
<dbReference type="GO" id="GO:0003684">
    <property type="term" value="F:damaged DNA binding"/>
    <property type="evidence" value="ECO:0007669"/>
    <property type="project" value="TreeGrafter"/>
</dbReference>
<proteinExistence type="predicted"/>
<dbReference type="GO" id="GO:0005634">
    <property type="term" value="C:nucleus"/>
    <property type="evidence" value="ECO:0007669"/>
    <property type="project" value="InterPro"/>
</dbReference>
<dbReference type="InterPro" id="IPR001945">
    <property type="entry name" value="RAD3/XPD"/>
</dbReference>
<keyword evidence="2" id="KW-0479">Metal-binding</keyword>
<evidence type="ECO:0000256" key="3">
    <source>
        <dbReference type="ARBA" id="ARBA00022741"/>
    </source>
</evidence>
<dbReference type="EMBL" id="CP039355">
    <property type="protein sequence ID" value="QCE15189.1"/>
    <property type="molecule type" value="Genomic_DNA"/>
</dbReference>
<evidence type="ECO:0000259" key="11">
    <source>
        <dbReference type="PROSITE" id="PS51193"/>
    </source>
</evidence>
<reference evidence="12 13" key="1">
    <citation type="submission" date="2019-04" db="EMBL/GenBank/DDBJ databases">
        <title>An improved genome assembly and genetic linkage map for asparagus bean, Vigna unguiculata ssp. sesquipedialis.</title>
        <authorList>
            <person name="Xia Q."/>
            <person name="Zhang R."/>
            <person name="Dong Y."/>
        </authorList>
    </citation>
    <scope>NUCLEOTIDE SEQUENCE [LARGE SCALE GENOMIC DNA]</scope>
    <source>
        <tissue evidence="12">Leaf</tissue>
    </source>
</reference>
<comment type="cofactor">
    <cofactor evidence="1">
        <name>[4Fe-4S] cluster</name>
        <dbReference type="ChEBI" id="CHEBI:49883"/>
    </cofactor>
</comment>
<keyword evidence="2" id="KW-0004">4Fe-4S</keyword>
<evidence type="ECO:0000256" key="8">
    <source>
        <dbReference type="ARBA" id="ARBA00023204"/>
    </source>
</evidence>
<dbReference type="SMART" id="SM00488">
    <property type="entry name" value="DEXDc2"/>
    <property type="match status" value="1"/>
</dbReference>
<evidence type="ECO:0000256" key="7">
    <source>
        <dbReference type="ARBA" id="ARBA00023125"/>
    </source>
</evidence>
<dbReference type="GO" id="GO:0016818">
    <property type="term" value="F:hydrolase activity, acting on acid anhydrides, in phosphorus-containing anhydrides"/>
    <property type="evidence" value="ECO:0007669"/>
    <property type="project" value="InterPro"/>
</dbReference>
<dbReference type="InterPro" id="IPR010614">
    <property type="entry name" value="RAD3-like_helicase_DEAD"/>
</dbReference>
<dbReference type="GO" id="GO:0006366">
    <property type="term" value="P:transcription by RNA polymerase II"/>
    <property type="evidence" value="ECO:0007669"/>
    <property type="project" value="TreeGrafter"/>
</dbReference>
<keyword evidence="6" id="KW-0067">ATP-binding</keyword>
<evidence type="ECO:0000256" key="9">
    <source>
        <dbReference type="ARBA" id="ARBA00044969"/>
    </source>
</evidence>
<sequence>MKVTIDEVPVYFPHPEIHPEQLRYMHYLKTVLDRKSHGILQMPKNKGKSSALISFITSYRLWKPENLQMKLIYCARNLEETENILSELKTIYQLQRHFLGDAANMLAIGFATRMNKLCINSTITEFSISDEFVDSKCLGCTASWIRELALHNTNINICSYFEKYQVDRPVLPPGVYTIEDLHELGEDEQNDFCPYFVAIDALRTANVVVICGYNYLLNPKYAGIISSKLMDESIVVLDDAEDILEVCKTSLSVAVSMHTLTSTSLFVKEMRLQLESFNANDPDRLRAEYDRLLQGLTRNGDDLPPSDVWRAHPALPADVLVQPMPEDIRSASNFLTALQHLIGYLKPMLSCEDVQDERSLLILVERLQPHLNLQSLRLFYERFHSLISTLKVKNPAHLHCSDARVLCDFATMLGIYAQSSEFRIRRGPRGMLEHAPDVLCQYALQICCDDPSLAMKVVLDRFQSVVITATTGTSDSLGRFPQILKFQPIVCRPVSSDDP</sequence>
<keyword evidence="13" id="KW-1185">Reference proteome</keyword>